<evidence type="ECO:0008006" key="6">
    <source>
        <dbReference type="Google" id="ProtNLM"/>
    </source>
</evidence>
<sequence>MQYGSNLGTSQGSRRPQEAPVRRSRTVRHCSSSSEGFQSYEAPGRSFVPKGPRRGQKDDVQQCKPVDSESAAAGAAGAAGAACWCRGGEANKAITHTHPTLRSSLRPYRRRRPGLGSLSLSLSLSPQLFVSSLTPPHLSPSHPSVVQTLSRLAVRIPSHTTRRACVSVCATYTFNIQLQTAAVVPPDRPHQGNRPPLLAAAVRHLAFSTPKGLGRILPLRGCDRLVFLFSFFHRAACGLLPKLNLLPSRLGLAPPRFDRHCITDDPSHYSALNLTRVPSSTSHRGFFLVVGLFLLVLTAALGEIPVFPAWYTAVSRRKAVLIVVSVRSGSALVVACPKALVWPRCDQKEPGCGQCEKRQQQCPGYRNLVDLMFRDESSHVIKKAAKTKARGRLKNAQASSAGSSSENVVASTDPESSDPSPRTAVKTGVRRQYPPRPMDTTMMTIRHRPRQIQWSSSSSDSDDDEDGLLPSSPEDGPWSTAPQARPLYSLSPSYQERGTAFFFSRYVSMDENACHQNYDFIFDVWRPASMLPSRQADGVMASVAAVGLAGLSHLTMCAEMMDWSRRSYGAALKMTNDALRDPVEAVKDTTMLSILVLGTYEMLSGRTNQTVRAWQNHLNGASALAKMRGLGQFRTRAGARMFMMLTQIVLINCMQRDMPMPQSLIDLRNQLGMLSGGTDPGWRLSGPIYKVMQLRYEINSGKLNQTADIINQLSNVDQDFADVIAELPETWRYRSVRITTAHPAVFDGHRCDVYATLGLAATWNGVRSIRMMVHETILGELFKCFQGQHIMLWPYEAKLQLAKSVELLEKLCETVMASIPQHFGVANFRDTMFGGGGPTSAIVPATRSPSRIVRSPSISASSSSPSSVAESPPSPRVFNGPTLQDPTYAKGRSNDAERFMTLASASNTIVWPLYLVGVSSCCTQVVKDFVVDRLKAILEESGLMQAHGVALMVRDKEVYIPWSDVSWNRMPQTHIPSDLIV</sequence>
<accession>A0A135UTA7</accession>
<dbReference type="STRING" id="1209931.A0A135UTA7"/>
<reference evidence="4 5" key="1">
    <citation type="submission" date="2014-02" db="EMBL/GenBank/DDBJ databases">
        <title>The genome sequence of Colletotrichum salicis CBS 607.94.</title>
        <authorList>
            <person name="Baroncelli R."/>
            <person name="Thon M.R."/>
        </authorList>
    </citation>
    <scope>NUCLEOTIDE SEQUENCE [LARGE SCALE GENOMIC DNA]</scope>
    <source>
        <strain evidence="4 5">CBS 607.94</strain>
    </source>
</reference>
<feature type="region of interest" description="Disordered" evidence="2">
    <location>
        <begin position="839"/>
        <end position="890"/>
    </location>
</feature>
<proteinExistence type="predicted"/>
<feature type="region of interest" description="Disordered" evidence="2">
    <location>
        <begin position="1"/>
        <end position="66"/>
    </location>
</feature>
<dbReference type="OrthoDB" id="5429770at2759"/>
<comment type="caution">
    <text evidence="4">The sequence shown here is derived from an EMBL/GenBank/DDBJ whole genome shotgun (WGS) entry which is preliminary data.</text>
</comment>
<evidence type="ECO:0000256" key="3">
    <source>
        <dbReference type="SAM" id="Phobius"/>
    </source>
</evidence>
<gene>
    <name evidence="4" type="ORF">CSAL01_06566</name>
</gene>
<feature type="compositionally biased region" description="Polar residues" evidence="2">
    <location>
        <begin position="396"/>
        <end position="420"/>
    </location>
</feature>
<dbReference type="InterPro" id="IPR021858">
    <property type="entry name" value="Fun_TF"/>
</dbReference>
<keyword evidence="3" id="KW-1133">Transmembrane helix</keyword>
<feature type="transmembrane region" description="Helical" evidence="3">
    <location>
        <begin position="285"/>
        <end position="307"/>
    </location>
</feature>
<keyword evidence="1" id="KW-0539">Nucleus</keyword>
<dbReference type="EMBL" id="JFFI01001058">
    <property type="protein sequence ID" value="KXH63628.1"/>
    <property type="molecule type" value="Genomic_DNA"/>
</dbReference>
<name>A0A135UTA7_9PEZI</name>
<feature type="compositionally biased region" description="Low complexity" evidence="2">
    <location>
        <begin position="847"/>
        <end position="871"/>
    </location>
</feature>
<feature type="compositionally biased region" description="Polar residues" evidence="2">
    <location>
        <begin position="1"/>
        <end position="14"/>
    </location>
</feature>
<keyword evidence="5" id="KW-1185">Reference proteome</keyword>
<feature type="compositionally biased region" description="Basic residues" evidence="2">
    <location>
        <begin position="384"/>
        <end position="393"/>
    </location>
</feature>
<evidence type="ECO:0000313" key="5">
    <source>
        <dbReference type="Proteomes" id="UP000070121"/>
    </source>
</evidence>
<organism evidence="4 5">
    <name type="scientific">Colletotrichum salicis</name>
    <dbReference type="NCBI Taxonomy" id="1209931"/>
    <lineage>
        <taxon>Eukaryota</taxon>
        <taxon>Fungi</taxon>
        <taxon>Dikarya</taxon>
        <taxon>Ascomycota</taxon>
        <taxon>Pezizomycotina</taxon>
        <taxon>Sordariomycetes</taxon>
        <taxon>Hypocreomycetidae</taxon>
        <taxon>Glomerellales</taxon>
        <taxon>Glomerellaceae</taxon>
        <taxon>Colletotrichum</taxon>
        <taxon>Colletotrichum acutatum species complex</taxon>
    </lineage>
</organism>
<keyword evidence="3" id="KW-0472">Membrane</keyword>
<dbReference type="Pfam" id="PF11951">
    <property type="entry name" value="Fungal_trans_2"/>
    <property type="match status" value="1"/>
</dbReference>
<dbReference type="AlphaFoldDB" id="A0A135UTA7"/>
<evidence type="ECO:0000256" key="2">
    <source>
        <dbReference type="SAM" id="MobiDB-lite"/>
    </source>
</evidence>
<dbReference type="InterPro" id="IPR053175">
    <property type="entry name" value="DHMBA_Reg_Transcription_Factor"/>
</dbReference>
<dbReference type="PANTHER" id="PTHR38791:SF5">
    <property type="entry name" value="TRANSCRIPTION FACTOR DBAG-RELATED"/>
    <property type="match status" value="1"/>
</dbReference>
<dbReference type="PANTHER" id="PTHR38791">
    <property type="entry name" value="ZN(II)2CYS6 TRANSCRIPTION FACTOR (EUROFUNG)-RELATED-RELATED"/>
    <property type="match status" value="1"/>
</dbReference>
<protein>
    <recommendedName>
        <fullName evidence="6">Zn(2)-C6 fungal-type domain-containing protein</fullName>
    </recommendedName>
</protein>
<dbReference type="Proteomes" id="UP000070121">
    <property type="component" value="Unassembled WGS sequence"/>
</dbReference>
<evidence type="ECO:0000256" key="1">
    <source>
        <dbReference type="ARBA" id="ARBA00023242"/>
    </source>
</evidence>
<keyword evidence="3" id="KW-0812">Transmembrane</keyword>
<evidence type="ECO:0000313" key="4">
    <source>
        <dbReference type="EMBL" id="KXH63628.1"/>
    </source>
</evidence>
<feature type="region of interest" description="Disordered" evidence="2">
    <location>
        <begin position="384"/>
        <end position="484"/>
    </location>
</feature>